<evidence type="ECO:0008006" key="4">
    <source>
        <dbReference type="Google" id="ProtNLM"/>
    </source>
</evidence>
<accession>A0ABW4MVE9</accession>
<feature type="transmembrane region" description="Helical" evidence="1">
    <location>
        <begin position="131"/>
        <end position="150"/>
    </location>
</feature>
<feature type="transmembrane region" description="Helical" evidence="1">
    <location>
        <begin position="101"/>
        <end position="119"/>
    </location>
</feature>
<name>A0ABW4MVE9_9CAUL</name>
<keyword evidence="1" id="KW-0472">Membrane</keyword>
<organism evidence="2 3">
    <name type="scientific">Phenylobacterium terrae</name>
    <dbReference type="NCBI Taxonomy" id="2665495"/>
    <lineage>
        <taxon>Bacteria</taxon>
        <taxon>Pseudomonadati</taxon>
        <taxon>Pseudomonadota</taxon>
        <taxon>Alphaproteobacteria</taxon>
        <taxon>Caulobacterales</taxon>
        <taxon>Caulobacteraceae</taxon>
        <taxon>Phenylobacterium</taxon>
    </lineage>
</organism>
<evidence type="ECO:0000313" key="3">
    <source>
        <dbReference type="Proteomes" id="UP001597237"/>
    </source>
</evidence>
<gene>
    <name evidence="2" type="ORF">ACFSC0_00940</name>
</gene>
<keyword evidence="1" id="KW-0812">Transmembrane</keyword>
<evidence type="ECO:0000313" key="2">
    <source>
        <dbReference type="EMBL" id="MFD1781947.1"/>
    </source>
</evidence>
<feature type="transmembrane region" description="Helical" evidence="1">
    <location>
        <begin position="156"/>
        <end position="178"/>
    </location>
</feature>
<dbReference type="Proteomes" id="UP001597237">
    <property type="component" value="Unassembled WGS sequence"/>
</dbReference>
<evidence type="ECO:0000256" key="1">
    <source>
        <dbReference type="SAM" id="Phobius"/>
    </source>
</evidence>
<feature type="transmembrane region" description="Helical" evidence="1">
    <location>
        <begin position="46"/>
        <end position="62"/>
    </location>
</feature>
<proteinExistence type="predicted"/>
<keyword evidence="1" id="KW-1133">Transmembrane helix</keyword>
<dbReference type="EMBL" id="JBHUEY010000001">
    <property type="protein sequence ID" value="MFD1781947.1"/>
    <property type="molecule type" value="Genomic_DNA"/>
</dbReference>
<comment type="caution">
    <text evidence="2">The sequence shown here is derived from an EMBL/GenBank/DDBJ whole genome shotgun (WGS) entry which is preliminary data.</text>
</comment>
<reference evidence="3" key="1">
    <citation type="journal article" date="2019" name="Int. J. Syst. Evol. Microbiol.">
        <title>The Global Catalogue of Microorganisms (GCM) 10K type strain sequencing project: providing services to taxonomists for standard genome sequencing and annotation.</title>
        <authorList>
            <consortium name="The Broad Institute Genomics Platform"/>
            <consortium name="The Broad Institute Genome Sequencing Center for Infectious Disease"/>
            <person name="Wu L."/>
            <person name="Ma J."/>
        </authorList>
    </citation>
    <scope>NUCLEOTIDE SEQUENCE [LARGE SCALE GENOMIC DNA]</scope>
    <source>
        <strain evidence="3">DFY28</strain>
    </source>
</reference>
<dbReference type="RefSeq" id="WP_377281220.1">
    <property type="nucleotide sequence ID" value="NZ_JBHRSI010000003.1"/>
</dbReference>
<sequence length="188" mass="18780">MDQRASNGPGARRGRIWRMAAWGCAGGALLAPLALRAPWTLSDYVTLAVLLGGAGLVVELAVRASGDLAYRAGAAVAVAAAALLFLVNGAVGFLGSEDNPANLIFFGVIAVAVLGSAMAGFRAGGMARAMFATAAVQVLVGAAALAAGLGSPGDDGLYETVMGTSLFSALWLASAALFRRSAGLRRAA</sequence>
<protein>
    <recommendedName>
        <fullName evidence="4">DUF308 domain-containing protein</fullName>
    </recommendedName>
</protein>
<keyword evidence="3" id="KW-1185">Reference proteome</keyword>
<feature type="transmembrane region" description="Helical" evidence="1">
    <location>
        <begin position="74"/>
        <end position="95"/>
    </location>
</feature>